<reference evidence="2" key="1">
    <citation type="submission" date="2015-03" db="EMBL/GenBank/DDBJ databases">
        <authorList>
            <consortium name="Pathogen Informatics"/>
            <person name="Murphy D."/>
        </authorList>
    </citation>
    <scope>NUCLEOTIDE SEQUENCE [LARGE SCALE GENOMIC DNA]</scope>
    <source>
        <strain evidence="2">IP6945</strain>
    </source>
</reference>
<dbReference type="AlphaFoldDB" id="A0A0T9PIQ2"/>
<dbReference type="Gene3D" id="3.30.2440.10">
    <property type="entry name" value="Secreted effector protein SifA"/>
    <property type="match status" value="1"/>
</dbReference>
<dbReference type="RefSeq" id="WP_050114001.1">
    <property type="nucleotide sequence ID" value="NZ_CABHXQ010000034.1"/>
</dbReference>
<proteinExistence type="predicted"/>
<dbReference type="EMBL" id="CQAW01000008">
    <property type="protein sequence ID" value="CNH66526.1"/>
    <property type="molecule type" value="Genomic_DNA"/>
</dbReference>
<evidence type="ECO:0000313" key="1">
    <source>
        <dbReference type="EMBL" id="CNH66526.1"/>
    </source>
</evidence>
<keyword evidence="2" id="KW-1185">Reference proteome</keyword>
<dbReference type="Proteomes" id="UP000041882">
    <property type="component" value="Unassembled WGS sequence"/>
</dbReference>
<organism evidence="1 2">
    <name type="scientific">Yersinia thracica</name>
    <dbReference type="NCBI Taxonomy" id="2890319"/>
    <lineage>
        <taxon>Bacteria</taxon>
        <taxon>Pseudomonadati</taxon>
        <taxon>Pseudomonadota</taxon>
        <taxon>Gammaproteobacteria</taxon>
        <taxon>Enterobacterales</taxon>
        <taxon>Yersiniaceae</taxon>
        <taxon>Yersinia</taxon>
    </lineage>
</organism>
<dbReference type="Pfam" id="PF06767">
    <property type="entry name" value="Sif"/>
    <property type="match status" value="1"/>
</dbReference>
<name>A0A0T9PIQ2_9GAMM</name>
<gene>
    <name evidence="1" type="primary">sseI</name>
    <name evidence="1" type="ORF">ERS008472_02000</name>
</gene>
<accession>A0A0T9PIQ2</accession>
<dbReference type="InterPro" id="IPR010637">
    <property type="entry name" value="Sif"/>
</dbReference>
<dbReference type="GO" id="GO:0033644">
    <property type="term" value="C:host cell membrane"/>
    <property type="evidence" value="ECO:0007669"/>
    <property type="project" value="InterPro"/>
</dbReference>
<evidence type="ECO:0000313" key="2">
    <source>
        <dbReference type="Proteomes" id="UP000041882"/>
    </source>
</evidence>
<protein>
    <submittedName>
        <fullName evidence="1">Secreted effector protein sseI</fullName>
    </submittedName>
</protein>
<sequence>MGIMVGNHVFSTEISLSVIADIARNTTPPSMSLWEIIKDFFCFTRRAEALECLYQLCHPGYNRDGMVSTGTHNNTDKIFNQLKELAAPGYQDRFSQSESSDNTQQQFIIKDENGEFILHIIRLTNQYLIDILGSPQKTIRLQPATERAWDRGFDRITLLNWSYRPFDPP</sequence>